<protein>
    <recommendedName>
        <fullName evidence="3">HEAT repeat domain-containing protein</fullName>
    </recommendedName>
</protein>
<evidence type="ECO:0008006" key="3">
    <source>
        <dbReference type="Google" id="ProtNLM"/>
    </source>
</evidence>
<sequence length="190" mass="21023">MLYPHVILALAFIFVCTTQGICQDDGTGLTSNDLRESYLADAEALTLTQKKVGDHLISMLDDPACPIQQRLQAGALLGRMKYLPAIDALIRNIELKIPQYDGIRDNPSITRPIVRALAMYGDIAAPQIVIAFSKSHSSDARYLLARSLREAKSTETAIQYARGFTAPENGTELEMERARYLIVVLTGKRQ</sequence>
<dbReference type="EMBL" id="PUHZ01000008">
    <property type="protein sequence ID" value="PQO46700.1"/>
    <property type="molecule type" value="Genomic_DNA"/>
</dbReference>
<name>A0A2S8GQJ2_9BACT</name>
<dbReference type="Proteomes" id="UP000237819">
    <property type="component" value="Unassembled WGS sequence"/>
</dbReference>
<gene>
    <name evidence="1" type="ORF">C5Y93_07650</name>
</gene>
<dbReference type="AlphaFoldDB" id="A0A2S8GQJ2"/>
<evidence type="ECO:0000313" key="1">
    <source>
        <dbReference type="EMBL" id="PQO46700.1"/>
    </source>
</evidence>
<proteinExistence type="predicted"/>
<dbReference type="OrthoDB" id="9959047at2"/>
<comment type="caution">
    <text evidence="1">The sequence shown here is derived from an EMBL/GenBank/DDBJ whole genome shotgun (WGS) entry which is preliminary data.</text>
</comment>
<reference evidence="1 2" key="1">
    <citation type="submission" date="2018-02" db="EMBL/GenBank/DDBJ databases">
        <title>Comparative genomes isolates from brazilian mangrove.</title>
        <authorList>
            <person name="Araujo J.E."/>
            <person name="Taketani R.G."/>
            <person name="Silva M.C.P."/>
            <person name="Loureco M.V."/>
            <person name="Andreote F.D."/>
        </authorList>
    </citation>
    <scope>NUCLEOTIDE SEQUENCE [LARGE SCALE GENOMIC DNA]</scope>
    <source>
        <strain evidence="1 2">Nap-Phe MGV</strain>
    </source>
</reference>
<evidence type="ECO:0000313" key="2">
    <source>
        <dbReference type="Proteomes" id="UP000237819"/>
    </source>
</evidence>
<accession>A0A2S8GQJ2</accession>
<dbReference type="RefSeq" id="WP_105334826.1">
    <property type="nucleotide sequence ID" value="NZ_PUHZ01000008.1"/>
</dbReference>
<organism evidence="1 2">
    <name type="scientific">Blastopirellula marina</name>
    <dbReference type="NCBI Taxonomy" id="124"/>
    <lineage>
        <taxon>Bacteria</taxon>
        <taxon>Pseudomonadati</taxon>
        <taxon>Planctomycetota</taxon>
        <taxon>Planctomycetia</taxon>
        <taxon>Pirellulales</taxon>
        <taxon>Pirellulaceae</taxon>
        <taxon>Blastopirellula</taxon>
    </lineage>
</organism>